<dbReference type="EMBL" id="ML992683">
    <property type="protein sequence ID" value="KAF2210099.1"/>
    <property type="molecule type" value="Genomic_DNA"/>
</dbReference>
<evidence type="ECO:0000313" key="3">
    <source>
        <dbReference type="Proteomes" id="UP000799539"/>
    </source>
</evidence>
<name>A0A6A6F9M7_9PEZI</name>
<evidence type="ECO:0000256" key="1">
    <source>
        <dbReference type="SAM" id="MobiDB-lite"/>
    </source>
</evidence>
<keyword evidence="3" id="KW-1185">Reference proteome</keyword>
<protein>
    <submittedName>
        <fullName evidence="2">Uncharacterized protein</fullName>
    </submittedName>
</protein>
<evidence type="ECO:0000313" key="2">
    <source>
        <dbReference type="EMBL" id="KAF2210099.1"/>
    </source>
</evidence>
<dbReference type="OrthoDB" id="3646704at2759"/>
<gene>
    <name evidence="2" type="ORF">CERZMDRAFT_99793</name>
</gene>
<reference evidence="2" key="1">
    <citation type="journal article" date="2020" name="Stud. Mycol.">
        <title>101 Dothideomycetes genomes: a test case for predicting lifestyles and emergence of pathogens.</title>
        <authorList>
            <person name="Haridas S."/>
            <person name="Albert R."/>
            <person name="Binder M."/>
            <person name="Bloem J."/>
            <person name="Labutti K."/>
            <person name="Salamov A."/>
            <person name="Andreopoulos B."/>
            <person name="Baker S."/>
            <person name="Barry K."/>
            <person name="Bills G."/>
            <person name="Bluhm B."/>
            <person name="Cannon C."/>
            <person name="Castanera R."/>
            <person name="Culley D."/>
            <person name="Daum C."/>
            <person name="Ezra D."/>
            <person name="Gonzalez J."/>
            <person name="Henrissat B."/>
            <person name="Kuo A."/>
            <person name="Liang C."/>
            <person name="Lipzen A."/>
            <person name="Lutzoni F."/>
            <person name="Magnuson J."/>
            <person name="Mondo S."/>
            <person name="Nolan M."/>
            <person name="Ohm R."/>
            <person name="Pangilinan J."/>
            <person name="Park H.-J."/>
            <person name="Ramirez L."/>
            <person name="Alfaro M."/>
            <person name="Sun H."/>
            <person name="Tritt A."/>
            <person name="Yoshinaga Y."/>
            <person name="Zwiers L.-H."/>
            <person name="Turgeon B."/>
            <person name="Goodwin S."/>
            <person name="Spatafora J."/>
            <person name="Crous P."/>
            <person name="Grigoriev I."/>
        </authorList>
    </citation>
    <scope>NUCLEOTIDE SEQUENCE</scope>
    <source>
        <strain evidence="2">SCOH1-5</strain>
    </source>
</reference>
<dbReference type="AlphaFoldDB" id="A0A6A6F9M7"/>
<sequence>MAGMNAIILTPPTNEHSQNSESWGAEPSLSGLRLSDSNTRPSTNTPTHKPRGRRFIATMQHNKNIEDQFDLTDYPLPQDRTYEGMPPPHPNQRPSFQRISQPSILPAASTSASRGQPTTYPNANPHLLLVDLHNINHPSRNDNQIHALLTNLTTTKLIRSIHARLLLTPDTFGAQLLAPLQTLFPPHTNLALNALNSFPLPLGEKLRALTDNQKRLESQICLGKVLAFLEMLRILPAASAEMTFVVAKTEKEVQEILTRMCEHDAQQRSQGDFMAVQEYLRREMEVEEAEKKNGMKKEMQGEAGMEMVMEELLKGDGGSLDVNVEEDLAL</sequence>
<feature type="compositionally biased region" description="Polar residues" evidence="1">
    <location>
        <begin position="35"/>
        <end position="47"/>
    </location>
</feature>
<feature type="region of interest" description="Disordered" evidence="1">
    <location>
        <begin position="1"/>
        <end position="98"/>
    </location>
</feature>
<organism evidence="2 3">
    <name type="scientific">Cercospora zeae-maydis SCOH1-5</name>
    <dbReference type="NCBI Taxonomy" id="717836"/>
    <lineage>
        <taxon>Eukaryota</taxon>
        <taxon>Fungi</taxon>
        <taxon>Dikarya</taxon>
        <taxon>Ascomycota</taxon>
        <taxon>Pezizomycotina</taxon>
        <taxon>Dothideomycetes</taxon>
        <taxon>Dothideomycetidae</taxon>
        <taxon>Mycosphaerellales</taxon>
        <taxon>Mycosphaerellaceae</taxon>
        <taxon>Cercospora</taxon>
    </lineage>
</organism>
<feature type="compositionally biased region" description="Polar residues" evidence="1">
    <location>
        <begin position="11"/>
        <end position="22"/>
    </location>
</feature>
<proteinExistence type="predicted"/>
<dbReference type="Proteomes" id="UP000799539">
    <property type="component" value="Unassembled WGS sequence"/>
</dbReference>
<accession>A0A6A6F9M7</accession>